<dbReference type="EMBL" id="JACSDY010000007">
    <property type="protein sequence ID" value="KAF7423602.1"/>
    <property type="molecule type" value="Genomic_DNA"/>
</dbReference>
<evidence type="ECO:0000313" key="2">
    <source>
        <dbReference type="EMBL" id="KAF7423602.1"/>
    </source>
</evidence>
<keyword evidence="3" id="KW-1185">Reference proteome</keyword>
<comment type="caution">
    <text evidence="2">The sequence shown here is derived from an EMBL/GenBank/DDBJ whole genome shotgun (WGS) entry which is preliminary data.</text>
</comment>
<name>A0A834P0Z4_VESPE</name>
<dbReference type="AlphaFoldDB" id="A0A834P0Z4"/>
<dbReference type="Proteomes" id="UP000600918">
    <property type="component" value="Unassembled WGS sequence"/>
</dbReference>
<feature type="compositionally biased region" description="Acidic residues" evidence="1">
    <location>
        <begin position="19"/>
        <end position="43"/>
    </location>
</feature>
<accession>A0A834P0Z4</accession>
<protein>
    <submittedName>
        <fullName evidence="2">Uncharacterized protein</fullName>
    </submittedName>
</protein>
<evidence type="ECO:0000256" key="1">
    <source>
        <dbReference type="SAM" id="MobiDB-lite"/>
    </source>
</evidence>
<gene>
    <name evidence="2" type="ORF">H0235_008885</name>
</gene>
<evidence type="ECO:0000313" key="3">
    <source>
        <dbReference type="Proteomes" id="UP000600918"/>
    </source>
</evidence>
<feature type="region of interest" description="Disordered" evidence="1">
    <location>
        <begin position="1"/>
        <end position="44"/>
    </location>
</feature>
<reference evidence="2" key="1">
    <citation type="journal article" date="2020" name="G3 (Bethesda)">
        <title>High-Quality Assemblies for Three Invasive Social Wasps from the &lt;i&gt;Vespula&lt;/i&gt; Genus.</title>
        <authorList>
            <person name="Harrop T.W.R."/>
            <person name="Guhlin J."/>
            <person name="McLaughlin G.M."/>
            <person name="Permina E."/>
            <person name="Stockwell P."/>
            <person name="Gilligan J."/>
            <person name="Le Lec M.F."/>
            <person name="Gruber M.A.M."/>
            <person name="Quinn O."/>
            <person name="Lovegrove M."/>
            <person name="Duncan E.J."/>
            <person name="Remnant E.J."/>
            <person name="Van Eeckhoven J."/>
            <person name="Graham B."/>
            <person name="Knapp R.A."/>
            <person name="Langford K.W."/>
            <person name="Kronenberg Z."/>
            <person name="Press M.O."/>
            <person name="Eacker S.M."/>
            <person name="Wilson-Rankin E.E."/>
            <person name="Purcell J."/>
            <person name="Lester P.J."/>
            <person name="Dearden P.K."/>
        </authorList>
    </citation>
    <scope>NUCLEOTIDE SEQUENCE</scope>
    <source>
        <strain evidence="2">Volc-1</strain>
    </source>
</reference>
<organism evidence="2 3">
    <name type="scientific">Vespula pensylvanica</name>
    <name type="common">Western yellow jacket</name>
    <name type="synonym">Wasp</name>
    <dbReference type="NCBI Taxonomy" id="30213"/>
    <lineage>
        <taxon>Eukaryota</taxon>
        <taxon>Metazoa</taxon>
        <taxon>Ecdysozoa</taxon>
        <taxon>Arthropoda</taxon>
        <taxon>Hexapoda</taxon>
        <taxon>Insecta</taxon>
        <taxon>Pterygota</taxon>
        <taxon>Neoptera</taxon>
        <taxon>Endopterygota</taxon>
        <taxon>Hymenoptera</taxon>
        <taxon>Apocrita</taxon>
        <taxon>Aculeata</taxon>
        <taxon>Vespoidea</taxon>
        <taxon>Vespidae</taxon>
        <taxon>Vespinae</taxon>
        <taxon>Vespula</taxon>
    </lineage>
</organism>
<proteinExistence type="predicted"/>
<sequence>MGLEKRTELGFLGPLGIEEKEDEKEEVEKEEEVEEEEEEDEEEYSARIFGKWLEVRDGIRPSYNEISETLKNNIEISMGERTMGYPKTRG</sequence>